<feature type="domain" description="Mce/MlaD" evidence="1">
    <location>
        <begin position="42"/>
        <end position="117"/>
    </location>
</feature>
<dbReference type="PANTHER" id="PTHR33371:SF4">
    <property type="entry name" value="INTERMEMBRANE PHOSPHOLIPID TRANSPORT SYSTEM BINDING PROTEIN MLAD"/>
    <property type="match status" value="1"/>
</dbReference>
<gene>
    <name evidence="3" type="ORF">D5H75_07635</name>
</gene>
<dbReference type="AlphaFoldDB" id="A0A3A4AYW3"/>
<dbReference type="PANTHER" id="PTHR33371">
    <property type="entry name" value="INTERMEMBRANE PHOSPHOLIPID TRANSPORT SYSTEM BINDING PROTEIN MLAD-RELATED"/>
    <property type="match status" value="1"/>
</dbReference>
<name>A0A3A4AYW3_9ACTN</name>
<comment type="caution">
    <text evidence="3">The sequence shown here is derived from an EMBL/GenBank/DDBJ whole genome shotgun (WGS) entry which is preliminary data.</text>
</comment>
<accession>A0A3A4AYW3</accession>
<dbReference type="Proteomes" id="UP000265768">
    <property type="component" value="Unassembled WGS sequence"/>
</dbReference>
<dbReference type="Pfam" id="PF11887">
    <property type="entry name" value="Mce4_CUP1"/>
    <property type="match status" value="1"/>
</dbReference>
<dbReference type="InterPro" id="IPR052336">
    <property type="entry name" value="MlaD_Phospholipid_Transporter"/>
</dbReference>
<dbReference type="Pfam" id="PF02470">
    <property type="entry name" value="MlaD"/>
    <property type="match status" value="1"/>
</dbReference>
<reference evidence="3 4" key="1">
    <citation type="submission" date="2018-09" db="EMBL/GenBank/DDBJ databases">
        <title>YIM 75507 draft genome.</title>
        <authorList>
            <person name="Tang S."/>
            <person name="Feng Y."/>
        </authorList>
    </citation>
    <scope>NUCLEOTIDE SEQUENCE [LARGE SCALE GENOMIC DNA]</scope>
    <source>
        <strain evidence="3 4">YIM 75507</strain>
    </source>
</reference>
<dbReference type="InterPro" id="IPR005693">
    <property type="entry name" value="Mce"/>
</dbReference>
<evidence type="ECO:0000259" key="2">
    <source>
        <dbReference type="Pfam" id="PF11887"/>
    </source>
</evidence>
<proteinExistence type="predicted"/>
<dbReference type="InterPro" id="IPR024516">
    <property type="entry name" value="Mce_C"/>
</dbReference>
<keyword evidence="4" id="KW-1185">Reference proteome</keyword>
<evidence type="ECO:0000259" key="1">
    <source>
        <dbReference type="Pfam" id="PF02470"/>
    </source>
</evidence>
<dbReference type="NCBIfam" id="TIGR00996">
    <property type="entry name" value="Mtu_fam_mce"/>
    <property type="match status" value="1"/>
</dbReference>
<dbReference type="OrthoDB" id="9771725at2"/>
<dbReference type="InterPro" id="IPR003399">
    <property type="entry name" value="Mce/MlaD"/>
</dbReference>
<sequence length="351" mass="37710">MAVSDRVRRRRTLVRLALFTAATAGLIALIAAQLAAIELGGGTTVTAVFDDVSGLRAGDEVKIAGAPAGQVDEIEVVNGRAEVTFTLRDPIKVPSDSEAAVRWRNAIGQRVIYVLPGKAATMMRDGARITRTRSVVDIGEVINDLAPLTRSIDPQEVNELLRVVAQSLDGNEENVDLLIRNLDKITGSLAERRQTIRQLVGDYEKVTTLLARRDQQISRMVDALVDVTGAYADNRKVLDDTIVQLSAVINTQEKVLGQNADEFGRLLGHLSALTGGIRRNTGTLENTLETIGPLLRRAYASTNRGDFVVAYVGCLTLGPSPCPYGMNLPGKLPGAGRLTSAKAMRSVMVGD</sequence>
<dbReference type="EMBL" id="QZEY01000002">
    <property type="protein sequence ID" value="RJL34313.1"/>
    <property type="molecule type" value="Genomic_DNA"/>
</dbReference>
<feature type="domain" description="Mammalian cell entry C-terminal" evidence="2">
    <location>
        <begin position="122"/>
        <end position="292"/>
    </location>
</feature>
<evidence type="ECO:0000313" key="3">
    <source>
        <dbReference type="EMBL" id="RJL34313.1"/>
    </source>
</evidence>
<organism evidence="3 4">
    <name type="scientific">Bailinhaonella thermotolerans</name>
    <dbReference type="NCBI Taxonomy" id="1070861"/>
    <lineage>
        <taxon>Bacteria</taxon>
        <taxon>Bacillati</taxon>
        <taxon>Actinomycetota</taxon>
        <taxon>Actinomycetes</taxon>
        <taxon>Streptosporangiales</taxon>
        <taxon>Streptosporangiaceae</taxon>
        <taxon>Bailinhaonella</taxon>
    </lineage>
</organism>
<protein>
    <submittedName>
        <fullName evidence="3">MCE family protein</fullName>
    </submittedName>
</protein>
<evidence type="ECO:0000313" key="4">
    <source>
        <dbReference type="Proteomes" id="UP000265768"/>
    </source>
</evidence>
<dbReference type="RefSeq" id="WP_119925614.1">
    <property type="nucleotide sequence ID" value="NZ_QZEY01000002.1"/>
</dbReference>